<evidence type="ECO:0000256" key="6">
    <source>
        <dbReference type="ARBA" id="ARBA00022676"/>
    </source>
</evidence>
<dbReference type="NCBIfam" id="TIGR00215">
    <property type="entry name" value="lpxB"/>
    <property type="match status" value="1"/>
</dbReference>
<evidence type="ECO:0000256" key="7">
    <source>
        <dbReference type="ARBA" id="ARBA00022679"/>
    </source>
</evidence>
<dbReference type="EMBL" id="JACHVC010000006">
    <property type="protein sequence ID" value="MBC2605532.1"/>
    <property type="molecule type" value="Genomic_DNA"/>
</dbReference>
<evidence type="ECO:0000256" key="8">
    <source>
        <dbReference type="ARBA" id="ARBA00023098"/>
    </source>
</evidence>
<dbReference type="RefSeq" id="WP_185659406.1">
    <property type="nucleotide sequence ID" value="NZ_CAWPOO010000006.1"/>
</dbReference>
<evidence type="ECO:0000256" key="9">
    <source>
        <dbReference type="ARBA" id="ARBA00048975"/>
    </source>
</evidence>
<evidence type="ECO:0000313" key="11">
    <source>
        <dbReference type="EMBL" id="MBC2605532.1"/>
    </source>
</evidence>
<dbReference type="GO" id="GO:0005543">
    <property type="term" value="F:phospholipid binding"/>
    <property type="evidence" value="ECO:0007669"/>
    <property type="project" value="TreeGrafter"/>
</dbReference>
<evidence type="ECO:0000256" key="4">
    <source>
        <dbReference type="ARBA" id="ARBA00022516"/>
    </source>
</evidence>
<evidence type="ECO:0000256" key="5">
    <source>
        <dbReference type="ARBA" id="ARBA00022556"/>
    </source>
</evidence>
<keyword evidence="7 11" id="KW-0808">Transferase</keyword>
<evidence type="ECO:0000256" key="1">
    <source>
        <dbReference type="ARBA" id="ARBA00002056"/>
    </source>
</evidence>
<dbReference type="Pfam" id="PF02684">
    <property type="entry name" value="LpxB"/>
    <property type="match status" value="1"/>
</dbReference>
<comment type="function">
    <text evidence="1">Condensation of UDP-2,3-diacylglucosamine and 2,3-diacylglucosamine-1-phosphate to form lipid A disaccharide, a precursor of lipid A, a phosphorylated glycolipid that anchors the lipopolysaccharide to the outer membrane of the cell.</text>
</comment>
<evidence type="ECO:0000313" key="12">
    <source>
        <dbReference type="Proteomes" id="UP000526501"/>
    </source>
</evidence>
<comment type="catalytic activity">
    <reaction evidence="9">
        <text>a lipid X + a UDP-2-N,3-O-bis[(3R)-3-hydroxyacyl]-alpha-D-glucosamine = a lipid A disaccharide + UDP + H(+)</text>
        <dbReference type="Rhea" id="RHEA:67828"/>
        <dbReference type="ChEBI" id="CHEBI:15378"/>
        <dbReference type="ChEBI" id="CHEBI:58223"/>
        <dbReference type="ChEBI" id="CHEBI:137748"/>
        <dbReference type="ChEBI" id="CHEBI:176338"/>
        <dbReference type="ChEBI" id="CHEBI:176343"/>
        <dbReference type="EC" id="2.4.1.182"/>
    </reaction>
</comment>
<dbReference type="EC" id="2.4.1.182" evidence="2 10"/>
<sequence>MSHPNDPDFSFASPNTQTVDVLVVAGEHSGDEHAARMITAAKDKSPELNVCAVGGRHLEAAGAQLLFDLTEYSVIGFVEVLKHYKELKRLFDEIVSWITEYRPKVVVFVDYPGLNLRIAKKLTEEGISCKGGGSTRLLHYISPQVWAWKAKRKYEMAKILDSLAVIFPFEVDVFDDTGLEARFVGHPFLSSDYDLPVSFAPDGPILLLPGSRRGAISRIAPMLFSAFAECLKSKSKLTAVCIYATDDLKDLLVEILKDYPSVAERIELVPNTENVEARAVLTSSGTMSLNCALANIPGAVVYRTHPVTYVMAKFLVKVKYIGIANLLLDKPLYPEYIQGAATKKRLSSELIDCIENVERLRQTRNWAAELRDHLDQPDNGGVSGWLLDYVERDS</sequence>
<dbReference type="AlphaFoldDB" id="A0A7X1B4M0"/>
<keyword evidence="6 11" id="KW-0328">Glycosyltransferase</keyword>
<proteinExistence type="predicted"/>
<dbReference type="InterPro" id="IPR003835">
    <property type="entry name" value="Glyco_trans_19"/>
</dbReference>
<dbReference type="GO" id="GO:0016020">
    <property type="term" value="C:membrane"/>
    <property type="evidence" value="ECO:0007669"/>
    <property type="project" value="GOC"/>
</dbReference>
<dbReference type="SUPFAM" id="SSF53756">
    <property type="entry name" value="UDP-Glycosyltransferase/glycogen phosphorylase"/>
    <property type="match status" value="1"/>
</dbReference>
<organism evidence="11 12">
    <name type="scientific">Pelagicoccus albus</name>
    <dbReference type="NCBI Taxonomy" id="415222"/>
    <lineage>
        <taxon>Bacteria</taxon>
        <taxon>Pseudomonadati</taxon>
        <taxon>Verrucomicrobiota</taxon>
        <taxon>Opitutia</taxon>
        <taxon>Puniceicoccales</taxon>
        <taxon>Pelagicoccaceae</taxon>
        <taxon>Pelagicoccus</taxon>
    </lineage>
</organism>
<dbReference type="GO" id="GO:0009245">
    <property type="term" value="P:lipid A biosynthetic process"/>
    <property type="evidence" value="ECO:0007669"/>
    <property type="project" value="UniProtKB-UniRule"/>
</dbReference>
<evidence type="ECO:0000256" key="3">
    <source>
        <dbReference type="ARBA" id="ARBA00020902"/>
    </source>
</evidence>
<comment type="caution">
    <text evidence="11">The sequence shown here is derived from an EMBL/GenBank/DDBJ whole genome shotgun (WGS) entry which is preliminary data.</text>
</comment>
<reference evidence="11 12" key="1">
    <citation type="submission" date="2020-07" db="EMBL/GenBank/DDBJ databases">
        <authorList>
            <person name="Feng X."/>
        </authorList>
    </citation>
    <scope>NUCLEOTIDE SEQUENCE [LARGE SCALE GENOMIC DNA]</scope>
    <source>
        <strain evidence="11 12">JCM23202</strain>
    </source>
</reference>
<dbReference type="PANTHER" id="PTHR30372:SF4">
    <property type="entry name" value="LIPID-A-DISACCHARIDE SYNTHASE, MITOCHONDRIAL-RELATED"/>
    <property type="match status" value="1"/>
</dbReference>
<evidence type="ECO:0000256" key="10">
    <source>
        <dbReference type="NCBIfam" id="TIGR00215"/>
    </source>
</evidence>
<keyword evidence="12" id="KW-1185">Reference proteome</keyword>
<keyword evidence="4" id="KW-0444">Lipid biosynthesis</keyword>
<name>A0A7X1B4M0_9BACT</name>
<accession>A0A7X1B4M0</accession>
<dbReference type="PANTHER" id="PTHR30372">
    <property type="entry name" value="LIPID-A-DISACCHARIDE SYNTHASE"/>
    <property type="match status" value="1"/>
</dbReference>
<keyword evidence="8" id="KW-0443">Lipid metabolism</keyword>
<keyword evidence="5" id="KW-0441">Lipid A biosynthesis</keyword>
<dbReference type="GO" id="GO:0008915">
    <property type="term" value="F:lipid-A-disaccharide synthase activity"/>
    <property type="evidence" value="ECO:0007669"/>
    <property type="project" value="UniProtKB-UniRule"/>
</dbReference>
<evidence type="ECO:0000256" key="2">
    <source>
        <dbReference type="ARBA" id="ARBA00012687"/>
    </source>
</evidence>
<protein>
    <recommendedName>
        <fullName evidence="3 10">Lipid-A-disaccharide synthase</fullName>
        <ecNumber evidence="2 10">2.4.1.182</ecNumber>
    </recommendedName>
</protein>
<dbReference type="Proteomes" id="UP000526501">
    <property type="component" value="Unassembled WGS sequence"/>
</dbReference>
<gene>
    <name evidence="11" type="primary">lpxB</name>
    <name evidence="11" type="ORF">H5P27_05700</name>
</gene>